<dbReference type="PANTHER" id="PTHR43039">
    <property type="entry name" value="ESTERASE-RELATED"/>
    <property type="match status" value="1"/>
</dbReference>
<dbReference type="eggNOG" id="ENOG502QUXK">
    <property type="taxonomic scope" value="Eukaryota"/>
</dbReference>
<comment type="similarity">
    <text evidence="1">Belongs to the AB hydrolase superfamily.</text>
</comment>
<dbReference type="SUPFAM" id="SSF53474">
    <property type="entry name" value="alpha/beta-Hydrolases"/>
    <property type="match status" value="1"/>
</dbReference>
<organism evidence="2">
    <name type="scientific">Triticum urartu</name>
    <name type="common">Red wild einkorn</name>
    <name type="synonym">Crithodium urartu</name>
    <dbReference type="NCBI Taxonomy" id="4572"/>
    <lineage>
        <taxon>Eukaryota</taxon>
        <taxon>Viridiplantae</taxon>
        <taxon>Streptophyta</taxon>
        <taxon>Embryophyta</taxon>
        <taxon>Tracheophyta</taxon>
        <taxon>Spermatophyta</taxon>
        <taxon>Magnoliopsida</taxon>
        <taxon>Liliopsida</taxon>
        <taxon>Poales</taxon>
        <taxon>Poaceae</taxon>
        <taxon>BOP clade</taxon>
        <taxon>Pooideae</taxon>
        <taxon>Triticodae</taxon>
        <taxon>Triticeae</taxon>
        <taxon>Triticinae</taxon>
        <taxon>Triticum</taxon>
    </lineage>
</organism>
<dbReference type="Pfam" id="PF12697">
    <property type="entry name" value="Abhydrolase_6"/>
    <property type="match status" value="1"/>
</dbReference>
<proteinExistence type="inferred from homology"/>
<dbReference type="InterPro" id="IPR029058">
    <property type="entry name" value="AB_hydrolase_fold"/>
</dbReference>
<evidence type="ECO:0000256" key="1">
    <source>
        <dbReference type="ARBA" id="ARBA00008645"/>
    </source>
</evidence>
<dbReference type="Gene3D" id="3.40.50.1820">
    <property type="entry name" value="alpha/beta hydrolase"/>
    <property type="match status" value="1"/>
</dbReference>
<name>M7Z1N1_TRIUA</name>
<protein>
    <submittedName>
        <fullName evidence="2">Uncharacterized protein</fullName>
    </submittedName>
</protein>
<dbReference type="STRING" id="4572.M7Z1N1"/>
<dbReference type="EMBL" id="KD189383">
    <property type="protein sequence ID" value="EMS53837.1"/>
    <property type="molecule type" value="Genomic_DNA"/>
</dbReference>
<reference evidence="2" key="1">
    <citation type="journal article" date="2013" name="Nature">
        <title>Draft genome of the wheat A-genome progenitor Triticum urartu.</title>
        <authorList>
            <person name="Ling H.Q."/>
            <person name="Zhao S."/>
            <person name="Liu D."/>
            <person name="Wang J."/>
            <person name="Sun H."/>
            <person name="Zhang C."/>
            <person name="Fan H."/>
            <person name="Li D."/>
            <person name="Dong L."/>
            <person name="Tao Y."/>
            <person name="Gao C."/>
            <person name="Wu H."/>
            <person name="Li Y."/>
            <person name="Cui Y."/>
            <person name="Guo X."/>
            <person name="Zheng S."/>
            <person name="Wang B."/>
            <person name="Yu K."/>
            <person name="Liang Q."/>
            <person name="Yang W."/>
            <person name="Lou X."/>
            <person name="Chen J."/>
            <person name="Feng M."/>
            <person name="Jian J."/>
            <person name="Zhang X."/>
            <person name="Luo G."/>
            <person name="Jiang Y."/>
            <person name="Liu J."/>
            <person name="Wang Z."/>
            <person name="Sha Y."/>
            <person name="Zhang B."/>
            <person name="Wu H."/>
            <person name="Tang D."/>
            <person name="Shen Q."/>
            <person name="Xue P."/>
            <person name="Zou S."/>
            <person name="Wang X."/>
            <person name="Liu X."/>
            <person name="Wang F."/>
            <person name="Yang Y."/>
            <person name="An X."/>
            <person name="Dong Z."/>
            <person name="Zhang K."/>
            <person name="Zhang X."/>
            <person name="Luo M.C."/>
            <person name="Dvorak J."/>
            <person name="Tong Y."/>
            <person name="Wang J."/>
            <person name="Yang H."/>
            <person name="Li Z."/>
            <person name="Wang D."/>
            <person name="Zhang A."/>
            <person name="Wang J."/>
        </authorList>
    </citation>
    <scope>NUCLEOTIDE SEQUENCE</scope>
</reference>
<accession>M7Z1N1</accession>
<gene>
    <name evidence="2" type="ORF">TRIUR3_17235</name>
</gene>
<sequence length="515" mass="56148">MRRSTEAAKAVASGELVEENVKAQFREARMRPWCANAREVVVPGGEGATVVLAHGYGMDQASWDKILPSITKANKVVLFDWDFTAGAEDGDEARYTFARFADDLIALMDERDVRGAVLVGHSMSAMVGCIAAARQPDLFVHLLLLCASPRYINSEEEGYVGGFEEAAIHGMLGAMESDFQAWVKGFVPNAAGGAADDMAAAPVEPLERSFLAMDPAVALGVARMIFLGDQRPALDAVPTQCTIVGVRHDFAAPPVVAEYMERRMTKAGTDVAVEIVESVGHFPQLVAPTRVAGILDGVLLRLRHKGLSNGHDGTEEEDTTVPAGTEVEIDGGIDVTTGRCIRCLSKHLHRKDCCDPIHRIICELLGHFGKEWPQNPRNQGRVVVLRIGSARCFPRLLPCVIIFASLRFDRARSVLGHAQPSRPCPASALQPQGGHVLLGGRVAECDTAREAWEMIRCARLGEDRVRKAHARQLKRQFDRLDMADGETFPEFAKKLIPLVSEIRSLGVTLEDEAMM</sequence>
<evidence type="ECO:0000313" key="2">
    <source>
        <dbReference type="EMBL" id="EMS53837.1"/>
    </source>
</evidence>
<dbReference type="InterPro" id="IPR000073">
    <property type="entry name" value="AB_hydrolase_1"/>
</dbReference>
<dbReference type="OMA" id="RMRPWCA"/>
<dbReference type="AlphaFoldDB" id="M7Z1N1"/>